<dbReference type="EMBL" id="VIKR01000001">
    <property type="protein sequence ID" value="TQV77398.1"/>
    <property type="molecule type" value="Genomic_DNA"/>
</dbReference>
<feature type="domain" description="UspA" evidence="2">
    <location>
        <begin position="210"/>
        <end position="281"/>
    </location>
</feature>
<evidence type="ECO:0000256" key="1">
    <source>
        <dbReference type="ARBA" id="ARBA00008791"/>
    </source>
</evidence>
<comment type="caution">
    <text evidence="3">The sequence shown here is derived from an EMBL/GenBank/DDBJ whole genome shotgun (WGS) entry which is preliminary data.</text>
</comment>
<name>A0A545TJK8_9GAMM</name>
<dbReference type="PANTHER" id="PTHR46268">
    <property type="entry name" value="STRESS RESPONSE PROTEIN NHAX"/>
    <property type="match status" value="1"/>
</dbReference>
<dbReference type="SUPFAM" id="SSF52402">
    <property type="entry name" value="Adenine nucleotide alpha hydrolases-like"/>
    <property type="match status" value="2"/>
</dbReference>
<gene>
    <name evidence="3" type="ORF">FLL45_05490</name>
</gene>
<dbReference type="RefSeq" id="WP_142940970.1">
    <property type="nucleotide sequence ID" value="NZ_VIKR01000001.1"/>
</dbReference>
<dbReference type="AlphaFoldDB" id="A0A545TJK8"/>
<dbReference type="Gene3D" id="3.40.50.12370">
    <property type="match status" value="1"/>
</dbReference>
<evidence type="ECO:0000313" key="4">
    <source>
        <dbReference type="Proteomes" id="UP000317839"/>
    </source>
</evidence>
<accession>A0A545TJK8</accession>
<dbReference type="PRINTS" id="PR01438">
    <property type="entry name" value="UNVRSLSTRESS"/>
</dbReference>
<dbReference type="PANTHER" id="PTHR46268:SF15">
    <property type="entry name" value="UNIVERSAL STRESS PROTEIN HP_0031"/>
    <property type="match status" value="1"/>
</dbReference>
<dbReference type="InterPro" id="IPR006015">
    <property type="entry name" value="Universal_stress_UspA"/>
</dbReference>
<protein>
    <submittedName>
        <fullName evidence="3">Universal stress protein</fullName>
    </submittedName>
</protein>
<dbReference type="OrthoDB" id="9804721at2"/>
<dbReference type="Pfam" id="PF00582">
    <property type="entry name" value="Usp"/>
    <property type="match status" value="1"/>
</dbReference>
<dbReference type="InterPro" id="IPR006016">
    <property type="entry name" value="UspA"/>
</dbReference>
<keyword evidence="4" id="KW-1185">Reference proteome</keyword>
<evidence type="ECO:0000313" key="3">
    <source>
        <dbReference type="EMBL" id="TQV77398.1"/>
    </source>
</evidence>
<dbReference type="Proteomes" id="UP000317839">
    <property type="component" value="Unassembled WGS sequence"/>
</dbReference>
<comment type="similarity">
    <text evidence="1">Belongs to the universal stress protein A family.</text>
</comment>
<sequence length="283" mass="31748">MGIKSILVNIDYSRQCDSVMETAFSLARFLDAALTAVCVYRHDTEAVVATPLNAFEPAHSIGADIAKTLHLRLKEIRQKLDTYQQRFGQNYDLNFYEGKTSKILAELSRCHDLLMINADFEEENAFSTITPLPNNIATQAGCPVLVIPAEMNTQFQARNPLVVWNGTPECSRAVSDSIPLFSKADKVSLINVQKRHSSTISREELINELTDYLARHNIESERIKPSSGKDKKTIEQVKHAVKKGGVDMLVLGAYGHSQLRELFFSSQTKELLNRFNLPVLLSH</sequence>
<reference evidence="3 4" key="1">
    <citation type="submission" date="2019-06" db="EMBL/GenBank/DDBJ databases">
        <title>Draft genome of Aliikangiella marina GYP-15.</title>
        <authorList>
            <person name="Wang G."/>
        </authorList>
    </citation>
    <scope>NUCLEOTIDE SEQUENCE [LARGE SCALE GENOMIC DNA]</scope>
    <source>
        <strain evidence="3 4">GYP-15</strain>
    </source>
</reference>
<dbReference type="CDD" id="cd00293">
    <property type="entry name" value="USP-like"/>
    <property type="match status" value="1"/>
</dbReference>
<proteinExistence type="inferred from homology"/>
<organism evidence="3 4">
    <name type="scientific">Aliikangiella marina</name>
    <dbReference type="NCBI Taxonomy" id="1712262"/>
    <lineage>
        <taxon>Bacteria</taxon>
        <taxon>Pseudomonadati</taxon>
        <taxon>Pseudomonadota</taxon>
        <taxon>Gammaproteobacteria</taxon>
        <taxon>Oceanospirillales</taxon>
        <taxon>Pleioneaceae</taxon>
        <taxon>Aliikangiella</taxon>
    </lineage>
</organism>
<evidence type="ECO:0000259" key="2">
    <source>
        <dbReference type="Pfam" id="PF00582"/>
    </source>
</evidence>